<dbReference type="SUPFAM" id="SSF50998">
    <property type="entry name" value="Quinoprotein alcohol dehydrogenase-like"/>
    <property type="match status" value="1"/>
</dbReference>
<protein>
    <submittedName>
        <fullName evidence="2">Outer membrane protein assembly factor BamB</fullName>
    </submittedName>
</protein>
<evidence type="ECO:0000259" key="1">
    <source>
        <dbReference type="Pfam" id="PF13360"/>
    </source>
</evidence>
<dbReference type="Gene3D" id="2.130.10.10">
    <property type="entry name" value="YVTN repeat-like/Quinoprotein amine dehydrogenase"/>
    <property type="match status" value="1"/>
</dbReference>
<evidence type="ECO:0000313" key="3">
    <source>
        <dbReference type="Proteomes" id="UP000540506"/>
    </source>
</evidence>
<organism evidence="2 3">
    <name type="scientific">Kitasatospora kifunensis</name>
    <name type="common">Streptomyces kifunensis</name>
    <dbReference type="NCBI Taxonomy" id="58351"/>
    <lineage>
        <taxon>Bacteria</taxon>
        <taxon>Bacillati</taxon>
        <taxon>Actinomycetota</taxon>
        <taxon>Actinomycetes</taxon>
        <taxon>Kitasatosporales</taxon>
        <taxon>Streptomycetaceae</taxon>
        <taxon>Kitasatospora</taxon>
    </lineage>
</organism>
<dbReference type="AlphaFoldDB" id="A0A7W7RA81"/>
<evidence type="ECO:0000313" key="2">
    <source>
        <dbReference type="EMBL" id="MBB4928282.1"/>
    </source>
</evidence>
<sequence>MFAAFDRVVQGTGTTPSRTVIEILAANASTGQRLWDTQIDSTPSPDDIMGEDDSLAADGITAARVVAVDTQNVVLTQNETTYVLDLSSRQLRWKRASFQAIALAGDVVTGEGSPTYGQRQLTGYATQDGSTRWSASPVDGTHPASPAAAGLIAIDTTNGFDLLDAKTGATRTSISRAPHIHPWSCAFDQASVIACSDEEFNQSDSIVALDSTSLQQLWTLDSNAGGRLVPSLSAVWHGALYGSTPNGPVVLDGHTGANRATPQFAPILVDANAVVYWSEGEVSAQRTTG</sequence>
<comment type="caution">
    <text evidence="2">The sequence shown here is derived from an EMBL/GenBank/DDBJ whole genome shotgun (WGS) entry which is preliminary data.</text>
</comment>
<dbReference type="InterPro" id="IPR015943">
    <property type="entry name" value="WD40/YVTN_repeat-like_dom_sf"/>
</dbReference>
<feature type="domain" description="Pyrrolo-quinoline quinone repeat" evidence="1">
    <location>
        <begin position="23"/>
        <end position="173"/>
    </location>
</feature>
<dbReference type="InterPro" id="IPR011047">
    <property type="entry name" value="Quinoprotein_ADH-like_sf"/>
</dbReference>
<dbReference type="EMBL" id="JACHJV010000002">
    <property type="protein sequence ID" value="MBB4928282.1"/>
    <property type="molecule type" value="Genomic_DNA"/>
</dbReference>
<accession>A0A7W7RA81</accession>
<dbReference type="Pfam" id="PF13360">
    <property type="entry name" value="PQQ_2"/>
    <property type="match status" value="1"/>
</dbReference>
<gene>
    <name evidence="2" type="ORF">FHR34_007377</name>
</gene>
<keyword evidence="3" id="KW-1185">Reference proteome</keyword>
<dbReference type="InterPro" id="IPR002372">
    <property type="entry name" value="PQQ_rpt_dom"/>
</dbReference>
<name>A0A7W7RA81_KITKI</name>
<reference evidence="2 3" key="1">
    <citation type="submission" date="2020-08" db="EMBL/GenBank/DDBJ databases">
        <title>Sequencing the genomes of 1000 actinobacteria strains.</title>
        <authorList>
            <person name="Klenk H.-P."/>
        </authorList>
    </citation>
    <scope>NUCLEOTIDE SEQUENCE [LARGE SCALE GENOMIC DNA]</scope>
    <source>
        <strain evidence="2 3">DSM 41654</strain>
    </source>
</reference>
<proteinExistence type="predicted"/>
<dbReference type="Proteomes" id="UP000540506">
    <property type="component" value="Unassembled WGS sequence"/>
</dbReference>